<gene>
    <name evidence="1" type="ORF">M3P19_05430</name>
</gene>
<keyword evidence="2" id="KW-1185">Reference proteome</keyword>
<name>A0ABT0PPX0_9FLAO</name>
<reference evidence="1 2" key="1">
    <citation type="submission" date="2022-05" db="EMBL/GenBank/DDBJ databases">
        <authorList>
            <person name="Park J.-S."/>
        </authorList>
    </citation>
    <scope>NUCLEOTIDE SEQUENCE [LARGE SCALE GENOMIC DNA]</scope>
    <source>
        <strain evidence="1 2">2012CJ35-5</strain>
    </source>
</reference>
<dbReference type="RefSeq" id="WP_249656617.1">
    <property type="nucleotide sequence ID" value="NZ_JAMFMA010000001.1"/>
</dbReference>
<dbReference type="Pfam" id="PF07609">
    <property type="entry name" value="DUF1572"/>
    <property type="match status" value="1"/>
</dbReference>
<dbReference type="EMBL" id="JAMFMA010000001">
    <property type="protein sequence ID" value="MCL6273440.1"/>
    <property type="molecule type" value="Genomic_DNA"/>
</dbReference>
<accession>A0ABT0PPX0</accession>
<dbReference type="Gene3D" id="1.20.120.450">
    <property type="entry name" value="dinb family like domain"/>
    <property type="match status" value="1"/>
</dbReference>
<proteinExistence type="predicted"/>
<dbReference type="InterPro" id="IPR034660">
    <property type="entry name" value="DinB/YfiT-like"/>
</dbReference>
<evidence type="ECO:0000313" key="1">
    <source>
        <dbReference type="EMBL" id="MCL6273440.1"/>
    </source>
</evidence>
<protein>
    <submittedName>
        <fullName evidence="1">DinB family protein</fullName>
    </submittedName>
</protein>
<comment type="caution">
    <text evidence="1">The sequence shown here is derived from an EMBL/GenBank/DDBJ whole genome shotgun (WGS) entry which is preliminary data.</text>
</comment>
<organism evidence="1 2">
    <name type="scientific">Flagellimonas spongiicola</name>
    <dbReference type="NCBI Taxonomy" id="2942208"/>
    <lineage>
        <taxon>Bacteria</taxon>
        <taxon>Pseudomonadati</taxon>
        <taxon>Bacteroidota</taxon>
        <taxon>Flavobacteriia</taxon>
        <taxon>Flavobacteriales</taxon>
        <taxon>Flavobacteriaceae</taxon>
        <taxon>Flagellimonas</taxon>
    </lineage>
</organism>
<dbReference type="SUPFAM" id="SSF109854">
    <property type="entry name" value="DinB/YfiT-like putative metalloenzymes"/>
    <property type="match status" value="1"/>
</dbReference>
<sequence>MEALEQFQKEFLQNAAFRMDESLRMIEICFDKLSEELIWKRPNDSSNSIGNLILHLCGNITQYAISSLGNQPDNRFRDEEFTKKGGYTKDELLSKITQTVGQAKVTFKSTPTSEYVRVRTVQGFDFSGIGTVVHVVEHLSYHTGQIALLTKLFLDSDLGFYDGMDLNAKNEKNN</sequence>
<dbReference type="InterPro" id="IPR011466">
    <property type="entry name" value="DUF1572"/>
</dbReference>
<evidence type="ECO:0000313" key="2">
    <source>
        <dbReference type="Proteomes" id="UP001203607"/>
    </source>
</evidence>
<dbReference type="Proteomes" id="UP001203607">
    <property type="component" value="Unassembled WGS sequence"/>
</dbReference>